<dbReference type="Gene3D" id="3.40.50.12780">
    <property type="entry name" value="N-terminal domain of ligase-like"/>
    <property type="match status" value="1"/>
</dbReference>
<dbReference type="Proteomes" id="UP000183900">
    <property type="component" value="Unassembled WGS sequence"/>
</dbReference>
<dbReference type="AlphaFoldDB" id="A0A0K6HRT6"/>
<dbReference type="GO" id="GO:0016878">
    <property type="term" value="F:acid-thiol ligase activity"/>
    <property type="evidence" value="ECO:0007669"/>
    <property type="project" value="TreeGrafter"/>
</dbReference>
<evidence type="ECO:0000313" key="6">
    <source>
        <dbReference type="Proteomes" id="UP000183900"/>
    </source>
</evidence>
<dbReference type="OrthoDB" id="9803968at2"/>
<dbReference type="SUPFAM" id="SSF56801">
    <property type="entry name" value="Acetyl-CoA synthetase-like"/>
    <property type="match status" value="1"/>
</dbReference>
<keyword evidence="6" id="KW-1185">Reference proteome</keyword>
<dbReference type="InterPro" id="IPR025110">
    <property type="entry name" value="AMP-bd_C"/>
</dbReference>
<dbReference type="PROSITE" id="PS00455">
    <property type="entry name" value="AMP_BINDING"/>
    <property type="match status" value="1"/>
</dbReference>
<dbReference type="PANTHER" id="PTHR43352">
    <property type="entry name" value="ACETYL-COA SYNTHETASE"/>
    <property type="match status" value="1"/>
</dbReference>
<dbReference type="InterPro" id="IPR042099">
    <property type="entry name" value="ANL_N_sf"/>
</dbReference>
<gene>
    <name evidence="5" type="ORF">Ga0061067_102503</name>
</gene>
<evidence type="ECO:0000256" key="2">
    <source>
        <dbReference type="SAM" id="MobiDB-lite"/>
    </source>
</evidence>
<dbReference type="Gene3D" id="3.30.300.30">
    <property type="match status" value="1"/>
</dbReference>
<name>A0A0K6HRT6_9HYPH</name>
<protein>
    <submittedName>
        <fullName evidence="5">Acyl-coenzyme A synthetase/AMP-(Fatty) acid ligase</fullName>
    </submittedName>
</protein>
<dbReference type="InterPro" id="IPR020845">
    <property type="entry name" value="AMP-binding_CS"/>
</dbReference>
<dbReference type="Pfam" id="PF13193">
    <property type="entry name" value="AMP-binding_C"/>
    <property type="match status" value="1"/>
</dbReference>
<feature type="domain" description="AMP-binding enzyme C-terminal" evidence="4">
    <location>
        <begin position="411"/>
        <end position="486"/>
    </location>
</feature>
<organism evidence="5 6">
    <name type="scientific">Pannonibacter indicus</name>
    <dbReference type="NCBI Taxonomy" id="466044"/>
    <lineage>
        <taxon>Bacteria</taxon>
        <taxon>Pseudomonadati</taxon>
        <taxon>Pseudomonadota</taxon>
        <taxon>Alphaproteobacteria</taxon>
        <taxon>Hyphomicrobiales</taxon>
        <taxon>Stappiaceae</taxon>
        <taxon>Pannonibacter</taxon>
    </lineage>
</organism>
<accession>A0A0K6HRT6</accession>
<dbReference type="PANTHER" id="PTHR43352:SF1">
    <property type="entry name" value="ANTHRANILATE--COA LIGASE"/>
    <property type="match status" value="1"/>
</dbReference>
<evidence type="ECO:0000256" key="1">
    <source>
        <dbReference type="ARBA" id="ARBA00022598"/>
    </source>
</evidence>
<dbReference type="InterPro" id="IPR000873">
    <property type="entry name" value="AMP-dep_synth/lig_dom"/>
</dbReference>
<feature type="domain" description="AMP-dependent synthetase/ligase" evidence="3">
    <location>
        <begin position="13"/>
        <end position="361"/>
    </location>
</feature>
<reference evidence="6" key="1">
    <citation type="submission" date="2015-08" db="EMBL/GenBank/DDBJ databases">
        <authorList>
            <person name="Varghese N."/>
        </authorList>
    </citation>
    <scope>NUCLEOTIDE SEQUENCE [LARGE SCALE GENOMIC DNA]</scope>
    <source>
        <strain evidence="6">DSM 23407</strain>
    </source>
</reference>
<dbReference type="InterPro" id="IPR045851">
    <property type="entry name" value="AMP-bd_C_sf"/>
</dbReference>
<dbReference type="EMBL" id="CYHE01000002">
    <property type="protein sequence ID" value="CUA93757.1"/>
    <property type="molecule type" value="Genomic_DNA"/>
</dbReference>
<evidence type="ECO:0000259" key="4">
    <source>
        <dbReference type="Pfam" id="PF13193"/>
    </source>
</evidence>
<evidence type="ECO:0000259" key="3">
    <source>
        <dbReference type="Pfam" id="PF00501"/>
    </source>
</evidence>
<dbReference type="GO" id="GO:0044550">
    <property type="term" value="P:secondary metabolite biosynthetic process"/>
    <property type="evidence" value="ECO:0007669"/>
    <property type="project" value="TreeGrafter"/>
</dbReference>
<sequence>MNLARYCLTRAAPDPGAVALEVVGPGGALLERWTYGDLTTSVLSVAGGLAGEGVMRGDRILLRIGHSSDFPLFFFGAIAAGFVPVPSSALLTGPECDMLLADSGAVAVIHDGATPLPQPRDGVRFIGPEGIAALKGAPQGAFADTQPDDPAFIVYTSGTSGRPKGVLHAQRAASGRRPMDQGWYGISAQDRLLHAGAFNWTYTLGVGLMDPWANGATSIVYDGPRDPHVWPDLLEATGATLFAAVPSLYRRILKYGDVTPHRFPHLRHGLTAGEALPAALHEEWTRRSGRPLYEALGMSEISTYVSSGPQVPTRPGSPGKPQAGRSIAILPEEGGDTPLPLGETGLLAVSRDDPGLMLGYWQRPQDTAEVMRGSWFLTGDRARQDADGYLWYEGRADDVMNAFGYRVAPEEVERVIASHPHVADVAVTAVPAANGISLVTAFLVLREGAALDADAVAAFVVERLAEYKRPKVYRLVADLPRTPSGKLQRKALWRENS</sequence>
<evidence type="ECO:0000313" key="5">
    <source>
        <dbReference type="EMBL" id="CUA93757.1"/>
    </source>
</evidence>
<feature type="region of interest" description="Disordered" evidence="2">
    <location>
        <begin position="305"/>
        <end position="325"/>
    </location>
</feature>
<proteinExistence type="predicted"/>
<dbReference type="RefSeq" id="WP_055454740.1">
    <property type="nucleotide sequence ID" value="NZ_CYHE01000002.1"/>
</dbReference>
<keyword evidence="1 5" id="KW-0436">Ligase</keyword>
<dbReference type="Pfam" id="PF00501">
    <property type="entry name" value="AMP-binding"/>
    <property type="match status" value="1"/>
</dbReference>